<keyword evidence="3" id="KW-1003">Cell membrane</keyword>
<dbReference type="InterPro" id="IPR036429">
    <property type="entry name" value="SpoA-like_sf"/>
</dbReference>
<dbReference type="VEuPathDB" id="VectorBase:GPAI000614"/>
<dbReference type="GO" id="GO:0005886">
    <property type="term" value="C:plasma membrane"/>
    <property type="evidence" value="ECO:0007669"/>
    <property type="project" value="UniProtKB-SubCell"/>
</dbReference>
<dbReference type="AlphaFoldDB" id="A0A1A9Z0Y1"/>
<evidence type="ECO:0000313" key="10">
    <source>
        <dbReference type="Proteomes" id="UP000092445"/>
    </source>
</evidence>
<comment type="subcellular location">
    <subcellularLocation>
        <location evidence="1">Cell membrane</location>
        <topology evidence="1">Peripheral membrane protein</topology>
        <orientation evidence="1">Cytoplasmic side</orientation>
    </subcellularLocation>
</comment>
<dbReference type="PANTHER" id="PTHR43484:SF1">
    <property type="entry name" value="FLAGELLAR MOTOR SWITCH PROTEIN FLIN"/>
    <property type="match status" value="1"/>
</dbReference>
<evidence type="ECO:0000259" key="8">
    <source>
        <dbReference type="Pfam" id="PF01052"/>
    </source>
</evidence>
<organism evidence="9 10">
    <name type="scientific">Glossina pallidipes</name>
    <name type="common">Tsetse fly</name>
    <dbReference type="NCBI Taxonomy" id="7398"/>
    <lineage>
        <taxon>Eukaryota</taxon>
        <taxon>Metazoa</taxon>
        <taxon>Ecdysozoa</taxon>
        <taxon>Arthropoda</taxon>
        <taxon>Hexapoda</taxon>
        <taxon>Insecta</taxon>
        <taxon>Pterygota</taxon>
        <taxon>Neoptera</taxon>
        <taxon>Endopterygota</taxon>
        <taxon>Diptera</taxon>
        <taxon>Brachycera</taxon>
        <taxon>Muscomorpha</taxon>
        <taxon>Hippoboscoidea</taxon>
        <taxon>Glossinidae</taxon>
        <taxon>Glossina</taxon>
    </lineage>
</organism>
<dbReference type="InterPro" id="IPR051469">
    <property type="entry name" value="FliN/MopA/SpaO"/>
</dbReference>
<evidence type="ECO:0000256" key="2">
    <source>
        <dbReference type="ARBA" id="ARBA00009226"/>
    </source>
</evidence>
<evidence type="ECO:0000313" key="9">
    <source>
        <dbReference type="EnsemblMetazoa" id="GPAI000614-PA"/>
    </source>
</evidence>
<dbReference type="GO" id="GO:0003774">
    <property type="term" value="F:cytoskeletal motor activity"/>
    <property type="evidence" value="ECO:0007669"/>
    <property type="project" value="InterPro"/>
</dbReference>
<dbReference type="InterPro" id="IPR001543">
    <property type="entry name" value="FliN-like_C"/>
</dbReference>
<name>A0A1A9Z0Y1_GLOPL</name>
<accession>A0A1A9Z0Y1</accession>
<keyword evidence="6" id="KW-0472">Membrane</keyword>
<comment type="similarity">
    <text evidence="2">Belongs to the FliN/MopA/SpaO family.</text>
</comment>
<evidence type="ECO:0000256" key="5">
    <source>
        <dbReference type="ARBA" id="ARBA00022779"/>
    </source>
</evidence>
<dbReference type="PRINTS" id="PR00956">
    <property type="entry name" value="FLGMOTORFLIN"/>
</dbReference>
<dbReference type="EnsemblMetazoa" id="GPAI000614-RA">
    <property type="protein sequence ID" value="GPAI000614-PA"/>
    <property type="gene ID" value="GPAI000614"/>
</dbReference>
<feature type="domain" description="Flagellar motor switch protein FliN-like C-terminal" evidence="8">
    <location>
        <begin position="147"/>
        <end position="217"/>
    </location>
</feature>
<evidence type="ECO:0000256" key="1">
    <source>
        <dbReference type="ARBA" id="ARBA00004413"/>
    </source>
</evidence>
<dbReference type="Gene3D" id="2.30.330.10">
    <property type="entry name" value="SpoA-like"/>
    <property type="match status" value="1"/>
</dbReference>
<proteinExistence type="inferred from homology"/>
<dbReference type="PANTHER" id="PTHR43484">
    <property type="match status" value="1"/>
</dbReference>
<reference evidence="10" key="1">
    <citation type="submission" date="2014-03" db="EMBL/GenBank/DDBJ databases">
        <authorList>
            <person name="Aksoy S."/>
            <person name="Warren W."/>
            <person name="Wilson R.K."/>
        </authorList>
    </citation>
    <scope>NUCLEOTIDE SEQUENCE [LARGE SCALE GENOMIC DNA]</scope>
    <source>
        <strain evidence="10">IAEA</strain>
    </source>
</reference>
<dbReference type="Pfam" id="PF01052">
    <property type="entry name" value="FliMN_C"/>
    <property type="match status" value="1"/>
</dbReference>
<dbReference type="GO" id="GO:0006935">
    <property type="term" value="P:chemotaxis"/>
    <property type="evidence" value="ECO:0007669"/>
    <property type="project" value="UniProtKB-KW"/>
</dbReference>
<evidence type="ECO:0000256" key="7">
    <source>
        <dbReference type="SAM" id="MobiDB-lite"/>
    </source>
</evidence>
<evidence type="ECO:0000256" key="3">
    <source>
        <dbReference type="ARBA" id="ARBA00022475"/>
    </source>
</evidence>
<reference evidence="9" key="2">
    <citation type="submission" date="2020-05" db="UniProtKB">
        <authorList>
            <consortium name="EnsemblMetazoa"/>
        </authorList>
    </citation>
    <scope>IDENTIFICATION</scope>
    <source>
        <strain evidence="9">IAEA</strain>
    </source>
</reference>
<keyword evidence="10" id="KW-1185">Reference proteome</keyword>
<feature type="region of interest" description="Disordered" evidence="7">
    <location>
        <begin position="98"/>
        <end position="127"/>
    </location>
</feature>
<keyword evidence="5" id="KW-0283">Flagellar rotation</keyword>
<dbReference type="InterPro" id="IPR001172">
    <property type="entry name" value="FliN_T3SS_HrcQb"/>
</dbReference>
<sequence>MSDQKRNTNNNKIFFGGSVSKNNISSKEFKKFTISENRIIHTLINLAIESYKKSWDKCSLKIPDDFKYKSLPKITENSEIKWKKKLSNEIKSSELNIQVDDTQKSDNKSTDNTFNQQETSINSDNNNITIPAKGAVKKNEEENNLNLILDIPIKMTIELGRKRMTIRDLLHLKKDTIVALDVAVGEPLDILINDYLIAQGEVVVMQEKYGIRISNIITPEERMRRLNK</sequence>
<dbReference type="STRING" id="7398.A0A1A9Z0Y1"/>
<keyword evidence="4" id="KW-0145">Chemotaxis</keyword>
<evidence type="ECO:0000256" key="4">
    <source>
        <dbReference type="ARBA" id="ARBA00022500"/>
    </source>
</evidence>
<dbReference type="SUPFAM" id="SSF101801">
    <property type="entry name" value="Surface presentation of antigens (SPOA)"/>
    <property type="match status" value="1"/>
</dbReference>
<protein>
    <recommendedName>
        <fullName evidence="8">Flagellar motor switch protein FliN-like C-terminal domain-containing protein</fullName>
    </recommendedName>
</protein>
<dbReference type="NCBIfam" id="TIGR02480">
    <property type="entry name" value="fliN"/>
    <property type="match status" value="1"/>
</dbReference>
<evidence type="ECO:0000256" key="6">
    <source>
        <dbReference type="ARBA" id="ARBA00023136"/>
    </source>
</evidence>
<dbReference type="Proteomes" id="UP000092445">
    <property type="component" value="Unassembled WGS sequence"/>
</dbReference>
<dbReference type="InterPro" id="IPR012826">
    <property type="entry name" value="FliN"/>
</dbReference>